<reference evidence="1" key="1">
    <citation type="journal article" date="2020" name="Stud. Mycol.">
        <title>101 Dothideomycetes genomes: a test case for predicting lifestyles and emergence of pathogens.</title>
        <authorList>
            <person name="Haridas S."/>
            <person name="Albert R."/>
            <person name="Binder M."/>
            <person name="Bloem J."/>
            <person name="Labutti K."/>
            <person name="Salamov A."/>
            <person name="Andreopoulos B."/>
            <person name="Baker S."/>
            <person name="Barry K."/>
            <person name="Bills G."/>
            <person name="Bluhm B."/>
            <person name="Cannon C."/>
            <person name="Castanera R."/>
            <person name="Culley D."/>
            <person name="Daum C."/>
            <person name="Ezra D."/>
            <person name="Gonzalez J."/>
            <person name="Henrissat B."/>
            <person name="Kuo A."/>
            <person name="Liang C."/>
            <person name="Lipzen A."/>
            <person name="Lutzoni F."/>
            <person name="Magnuson J."/>
            <person name="Mondo S."/>
            <person name="Nolan M."/>
            <person name="Ohm R."/>
            <person name="Pangilinan J."/>
            <person name="Park H.-J."/>
            <person name="Ramirez L."/>
            <person name="Alfaro M."/>
            <person name="Sun H."/>
            <person name="Tritt A."/>
            <person name="Yoshinaga Y."/>
            <person name="Zwiers L.-H."/>
            <person name="Turgeon B."/>
            <person name="Goodwin S."/>
            <person name="Spatafora J."/>
            <person name="Crous P."/>
            <person name="Grigoriev I."/>
        </authorList>
    </citation>
    <scope>NUCLEOTIDE SEQUENCE</scope>
    <source>
        <strain evidence="1">CBS 525.71</strain>
    </source>
</reference>
<accession>A0ACB6SGS9</accession>
<keyword evidence="2" id="KW-1185">Reference proteome</keyword>
<dbReference type="Proteomes" id="UP000799754">
    <property type="component" value="Unassembled WGS sequence"/>
</dbReference>
<sequence>MYASRISKAVVCLLASAIAASPHDQMVNNEFIRDVGVLYPNSNFTGDPFFLVQHKKAPRCETNSRGAALGSAQICVPSTCVFYKSKDCTLSEPGNDYYFHGPVDIDNLQALPDIACDSYLCGPVEEMAEMIGNTASAFANSEGGHWGVVGRF</sequence>
<gene>
    <name evidence="1" type="ORF">BU25DRAFT_486614</name>
</gene>
<organism evidence="1 2">
    <name type="scientific">Macroventuria anomochaeta</name>
    <dbReference type="NCBI Taxonomy" id="301207"/>
    <lineage>
        <taxon>Eukaryota</taxon>
        <taxon>Fungi</taxon>
        <taxon>Dikarya</taxon>
        <taxon>Ascomycota</taxon>
        <taxon>Pezizomycotina</taxon>
        <taxon>Dothideomycetes</taxon>
        <taxon>Pleosporomycetidae</taxon>
        <taxon>Pleosporales</taxon>
        <taxon>Pleosporineae</taxon>
        <taxon>Didymellaceae</taxon>
        <taxon>Macroventuria</taxon>
    </lineage>
</organism>
<proteinExistence type="predicted"/>
<protein>
    <submittedName>
        <fullName evidence="1">Uncharacterized protein</fullName>
    </submittedName>
</protein>
<comment type="caution">
    <text evidence="1">The sequence shown here is derived from an EMBL/GenBank/DDBJ whole genome shotgun (WGS) entry which is preliminary data.</text>
</comment>
<evidence type="ECO:0000313" key="1">
    <source>
        <dbReference type="EMBL" id="KAF2633546.1"/>
    </source>
</evidence>
<dbReference type="EMBL" id="MU006701">
    <property type="protein sequence ID" value="KAF2633546.1"/>
    <property type="molecule type" value="Genomic_DNA"/>
</dbReference>
<name>A0ACB6SGS9_9PLEO</name>
<evidence type="ECO:0000313" key="2">
    <source>
        <dbReference type="Proteomes" id="UP000799754"/>
    </source>
</evidence>